<dbReference type="InterPro" id="IPR036296">
    <property type="entry name" value="SKP1-like_dim_sf"/>
</dbReference>
<evidence type="ECO:0000259" key="5">
    <source>
        <dbReference type="Pfam" id="PF01466"/>
    </source>
</evidence>
<dbReference type="InterPro" id="IPR011333">
    <property type="entry name" value="SKP1/BTB/POZ_sf"/>
</dbReference>
<comment type="subunit">
    <text evidence="4">Part of a SCF (SKP1-cullin-F-box) protein ligase complex.</text>
</comment>
<comment type="similarity">
    <text evidence="2 4">Belongs to the SKP1 family.</text>
</comment>
<dbReference type="GO" id="GO:0016567">
    <property type="term" value="P:protein ubiquitination"/>
    <property type="evidence" value="ECO:0007669"/>
    <property type="project" value="UniProtKB-UniRule"/>
</dbReference>
<dbReference type="Proteomes" id="UP001054889">
    <property type="component" value="Unassembled WGS sequence"/>
</dbReference>
<dbReference type="Pfam" id="PF01466">
    <property type="entry name" value="Skp1"/>
    <property type="match status" value="1"/>
</dbReference>
<comment type="pathway">
    <text evidence="1 4">Protein modification; protein ubiquitination.</text>
</comment>
<dbReference type="GO" id="GO:0006511">
    <property type="term" value="P:ubiquitin-dependent protein catabolic process"/>
    <property type="evidence" value="ECO:0007669"/>
    <property type="project" value="InterPro"/>
</dbReference>
<keyword evidence="8" id="KW-1185">Reference proteome</keyword>
<name>A0AAV5FEU0_ELECO</name>
<evidence type="ECO:0000256" key="4">
    <source>
        <dbReference type="PIRNR" id="PIRNR028729"/>
    </source>
</evidence>
<evidence type="ECO:0000313" key="7">
    <source>
        <dbReference type="EMBL" id="GJN33157.1"/>
    </source>
</evidence>
<dbReference type="Gene3D" id="3.30.710.10">
    <property type="entry name" value="Potassium Channel Kv1.1, Chain A"/>
    <property type="match status" value="1"/>
</dbReference>
<dbReference type="SUPFAM" id="SSF54695">
    <property type="entry name" value="POZ domain"/>
    <property type="match status" value="1"/>
</dbReference>
<evidence type="ECO:0000256" key="2">
    <source>
        <dbReference type="ARBA" id="ARBA00009993"/>
    </source>
</evidence>
<gene>
    <name evidence="7" type="primary">gb21724</name>
    <name evidence="7" type="ORF">PR202_gb21724</name>
</gene>
<evidence type="ECO:0000256" key="3">
    <source>
        <dbReference type="ARBA" id="ARBA00022786"/>
    </source>
</evidence>
<sequence>MEEVAGEEETFYFRAIRKSIMLKSSDGMLFQVSKEAVRLSVLLANMIDEGCVGSIIPLLNVDGRSLATVIEYCNKHADAAAAKPGADEGSSSSSSGASGEALEEWDRKLIDGLSMDALYDLINAANFLNVKELLGAACQKVADMIKSMTPEQVRRMFGMANDFTKEEEEEIRKETSWAFDE</sequence>
<dbReference type="InterPro" id="IPR016897">
    <property type="entry name" value="SKP1"/>
</dbReference>
<dbReference type="Pfam" id="PF03931">
    <property type="entry name" value="Skp1_POZ"/>
    <property type="match status" value="1"/>
</dbReference>
<dbReference type="InterPro" id="IPR016073">
    <property type="entry name" value="Skp1_comp_POZ"/>
</dbReference>
<comment type="function">
    <text evidence="4">Involved in ubiquitination and subsequent proteasomal degradation of target proteins. Together with CUL1, RBX1 and a F-box protein, it forms a SCF E3 ubiquitin ligase complex. The functional specificity of this complex depends on the type of F-box protein. In the SCF complex, it serves as an adapter that links the F-box protein to CUL1.</text>
</comment>
<evidence type="ECO:0000313" key="8">
    <source>
        <dbReference type="Proteomes" id="UP001054889"/>
    </source>
</evidence>
<dbReference type="GO" id="GO:0009867">
    <property type="term" value="P:jasmonic acid mediated signaling pathway"/>
    <property type="evidence" value="ECO:0007669"/>
    <property type="project" value="UniProtKB-ARBA"/>
</dbReference>
<dbReference type="InterPro" id="IPR016072">
    <property type="entry name" value="Skp1_comp_dimer"/>
</dbReference>
<dbReference type="InterPro" id="IPR001232">
    <property type="entry name" value="SKP1-like"/>
</dbReference>
<protein>
    <recommendedName>
        <fullName evidence="4">SKP1-like protein</fullName>
    </recommendedName>
</protein>
<keyword evidence="3 4" id="KW-0833">Ubl conjugation pathway</keyword>
<dbReference type="FunFam" id="3.30.710.10:FF:000026">
    <property type="entry name" value="E3 ubiquitin ligase complex SCF subunit"/>
    <property type="match status" value="1"/>
</dbReference>
<comment type="caution">
    <text evidence="7">The sequence shown here is derived from an EMBL/GenBank/DDBJ whole genome shotgun (WGS) entry which is preliminary data.</text>
</comment>
<dbReference type="SUPFAM" id="SSF81382">
    <property type="entry name" value="Skp1 dimerisation domain-like"/>
    <property type="match status" value="1"/>
</dbReference>
<reference evidence="7" key="1">
    <citation type="journal article" date="2018" name="DNA Res.">
        <title>Multiple hybrid de novo genome assembly of finger millet, an orphan allotetraploid crop.</title>
        <authorList>
            <person name="Hatakeyama M."/>
            <person name="Aluri S."/>
            <person name="Balachadran M.T."/>
            <person name="Sivarajan S.R."/>
            <person name="Patrignani A."/>
            <person name="Gruter S."/>
            <person name="Poveda L."/>
            <person name="Shimizu-Inatsugi R."/>
            <person name="Baeten J."/>
            <person name="Francoijs K.J."/>
            <person name="Nataraja K.N."/>
            <person name="Reddy Y.A.N."/>
            <person name="Phadnis S."/>
            <person name="Ravikumar R.L."/>
            <person name="Schlapbach R."/>
            <person name="Sreeman S.M."/>
            <person name="Shimizu K.K."/>
        </authorList>
    </citation>
    <scope>NUCLEOTIDE SEQUENCE</scope>
</reference>
<evidence type="ECO:0000259" key="6">
    <source>
        <dbReference type="Pfam" id="PF03931"/>
    </source>
</evidence>
<organism evidence="7 8">
    <name type="scientific">Eleusine coracana subsp. coracana</name>
    <dbReference type="NCBI Taxonomy" id="191504"/>
    <lineage>
        <taxon>Eukaryota</taxon>
        <taxon>Viridiplantae</taxon>
        <taxon>Streptophyta</taxon>
        <taxon>Embryophyta</taxon>
        <taxon>Tracheophyta</taxon>
        <taxon>Spermatophyta</taxon>
        <taxon>Magnoliopsida</taxon>
        <taxon>Liliopsida</taxon>
        <taxon>Poales</taxon>
        <taxon>Poaceae</taxon>
        <taxon>PACMAD clade</taxon>
        <taxon>Chloridoideae</taxon>
        <taxon>Cynodonteae</taxon>
        <taxon>Eleusininae</taxon>
        <taxon>Eleusine</taxon>
    </lineage>
</organism>
<dbReference type="PANTHER" id="PTHR11165">
    <property type="entry name" value="SKP1"/>
    <property type="match status" value="1"/>
</dbReference>
<accession>A0AAV5FEU0</accession>
<feature type="domain" description="SKP1 component dimerisation" evidence="5">
    <location>
        <begin position="131"/>
        <end position="178"/>
    </location>
</feature>
<dbReference type="EMBL" id="BQKI01000084">
    <property type="protein sequence ID" value="GJN33157.1"/>
    <property type="molecule type" value="Genomic_DNA"/>
</dbReference>
<reference evidence="7" key="2">
    <citation type="submission" date="2021-12" db="EMBL/GenBank/DDBJ databases">
        <title>Resequencing data analysis of finger millet.</title>
        <authorList>
            <person name="Hatakeyama M."/>
            <person name="Aluri S."/>
            <person name="Balachadran M.T."/>
            <person name="Sivarajan S.R."/>
            <person name="Poveda L."/>
            <person name="Shimizu-Inatsugi R."/>
            <person name="Schlapbach R."/>
            <person name="Sreeman S.M."/>
            <person name="Shimizu K.K."/>
        </authorList>
    </citation>
    <scope>NUCLEOTIDE SEQUENCE</scope>
</reference>
<evidence type="ECO:0000256" key="1">
    <source>
        <dbReference type="ARBA" id="ARBA00004906"/>
    </source>
</evidence>
<dbReference type="AlphaFoldDB" id="A0AAV5FEU0"/>
<dbReference type="PIRSF" id="PIRSF028729">
    <property type="entry name" value="E3_ubiquit_lig_SCF_Skp"/>
    <property type="match status" value="1"/>
</dbReference>
<proteinExistence type="inferred from homology"/>
<feature type="domain" description="SKP1 component POZ" evidence="6">
    <location>
        <begin position="18"/>
        <end position="77"/>
    </location>
</feature>
<dbReference type="SMART" id="SM00512">
    <property type="entry name" value="Skp1"/>
    <property type="match status" value="1"/>
</dbReference>